<evidence type="ECO:0000313" key="13">
    <source>
        <dbReference type="Proteomes" id="UP001180487"/>
    </source>
</evidence>
<name>A0ABU2CCV6_9BURK</name>
<comment type="caution">
    <text evidence="12">The sequence shown here is derived from an EMBL/GenBank/DDBJ whole genome shotgun (WGS) entry which is preliminary data.</text>
</comment>
<dbReference type="EC" id="5.4.99.21" evidence="3"/>
<dbReference type="SMART" id="SM00363">
    <property type="entry name" value="S4"/>
    <property type="match status" value="1"/>
</dbReference>
<keyword evidence="10" id="KW-0694">RNA-binding</keyword>
<dbReference type="PANTHER" id="PTHR47683">
    <property type="entry name" value="PSEUDOURIDINE SYNTHASE FAMILY PROTEIN-RELATED"/>
    <property type="match status" value="1"/>
</dbReference>
<evidence type="ECO:0000256" key="10">
    <source>
        <dbReference type="PROSITE-ProRule" id="PRU00182"/>
    </source>
</evidence>
<evidence type="ECO:0000256" key="2">
    <source>
        <dbReference type="ARBA" id="ARBA00036535"/>
    </source>
</evidence>
<dbReference type="SUPFAM" id="SSF55174">
    <property type="entry name" value="Alpha-L RNA-binding motif"/>
    <property type="match status" value="1"/>
</dbReference>
<reference evidence="12 13" key="1">
    <citation type="submission" date="2023-07" db="EMBL/GenBank/DDBJ databases">
        <title>Sorghum-associated microbial communities from plants grown in Nebraska, USA.</title>
        <authorList>
            <person name="Schachtman D."/>
        </authorList>
    </citation>
    <scope>NUCLEOTIDE SEQUENCE [LARGE SCALE GENOMIC DNA]</scope>
    <source>
        <strain evidence="12 13">BE313</strain>
    </source>
</reference>
<evidence type="ECO:0000259" key="11">
    <source>
        <dbReference type="SMART" id="SM00363"/>
    </source>
</evidence>
<dbReference type="SUPFAM" id="SSF55120">
    <property type="entry name" value="Pseudouridine synthase"/>
    <property type="match status" value="1"/>
</dbReference>
<sequence>MTEPVRLAKRLAEQLACSRREAEQYIEGGWVRVDGQLVEEPMFRVTTQKIEVDPDATLLAPPTVTLLLHKPVGFTAGLDAGPGPKAQAALALLTRENHAPDDRSGIRTLKKHFAQLRLATPMDSRASGLVVYTQDGRVVRKLEEDADLIEHEVIVEVAGEVTPGMLRKLADPVQYHERLLAPAKVSVSSQNEDAAETKLRFALKGERPGQIDYLCESAGLQIRSVKRIRVGRVPMTALAPGQWRYLAEHERF</sequence>
<evidence type="ECO:0000256" key="5">
    <source>
        <dbReference type="ARBA" id="ARBA00041420"/>
    </source>
</evidence>
<evidence type="ECO:0000256" key="6">
    <source>
        <dbReference type="ARBA" id="ARBA00041697"/>
    </source>
</evidence>
<dbReference type="Proteomes" id="UP001180487">
    <property type="component" value="Unassembled WGS sequence"/>
</dbReference>
<evidence type="ECO:0000256" key="9">
    <source>
        <dbReference type="ARBA" id="ARBA00043147"/>
    </source>
</evidence>
<evidence type="ECO:0000256" key="4">
    <source>
        <dbReference type="ARBA" id="ARBA00039989"/>
    </source>
</evidence>
<dbReference type="PROSITE" id="PS50889">
    <property type="entry name" value="S4"/>
    <property type="match status" value="1"/>
</dbReference>
<evidence type="ECO:0000313" key="12">
    <source>
        <dbReference type="EMBL" id="MDR7379159.1"/>
    </source>
</evidence>
<dbReference type="InterPro" id="IPR002942">
    <property type="entry name" value="S4_RNA-bd"/>
</dbReference>
<dbReference type="EMBL" id="JAVDXT010000004">
    <property type="protein sequence ID" value="MDR7379159.1"/>
    <property type="molecule type" value="Genomic_DNA"/>
</dbReference>
<dbReference type="InterPro" id="IPR020103">
    <property type="entry name" value="PsdUridine_synth_cat_dom_sf"/>
</dbReference>
<dbReference type="PANTHER" id="PTHR47683:SF2">
    <property type="entry name" value="RNA-BINDING S4 DOMAIN-CONTAINING PROTEIN"/>
    <property type="match status" value="1"/>
</dbReference>
<dbReference type="Pfam" id="PF01479">
    <property type="entry name" value="S4"/>
    <property type="match status" value="1"/>
</dbReference>
<gene>
    <name evidence="12" type="ORF">J2X19_003853</name>
</gene>
<accession>A0ABU2CCV6</accession>
<evidence type="ECO:0000256" key="3">
    <source>
        <dbReference type="ARBA" id="ARBA00038922"/>
    </source>
</evidence>
<feature type="domain" description="RNA-binding S4" evidence="11">
    <location>
        <begin position="5"/>
        <end position="63"/>
    </location>
</feature>
<evidence type="ECO:0000256" key="8">
    <source>
        <dbReference type="ARBA" id="ARBA00042890"/>
    </source>
</evidence>
<keyword evidence="13" id="KW-1185">Reference proteome</keyword>
<dbReference type="GO" id="GO:0160138">
    <property type="term" value="F:23S rRNA pseudouridine(2604) synthase activity"/>
    <property type="evidence" value="ECO:0007669"/>
    <property type="project" value="UniProtKB-EC"/>
</dbReference>
<dbReference type="Gene3D" id="3.30.2350.10">
    <property type="entry name" value="Pseudouridine synthase"/>
    <property type="match status" value="1"/>
</dbReference>
<comment type="catalytic activity">
    <reaction evidence="2">
        <text>uridine(2604) in 23S rRNA = pseudouridine(2604) in 23S rRNA</text>
        <dbReference type="Rhea" id="RHEA:38875"/>
        <dbReference type="Rhea" id="RHEA-COMP:10093"/>
        <dbReference type="Rhea" id="RHEA-COMP:10094"/>
        <dbReference type="ChEBI" id="CHEBI:65314"/>
        <dbReference type="ChEBI" id="CHEBI:65315"/>
        <dbReference type="EC" id="5.4.99.21"/>
    </reaction>
</comment>
<keyword evidence="12" id="KW-0413">Isomerase</keyword>
<organism evidence="12 13">
    <name type="scientific">Rhodoferax ferrireducens</name>
    <dbReference type="NCBI Taxonomy" id="192843"/>
    <lineage>
        <taxon>Bacteria</taxon>
        <taxon>Pseudomonadati</taxon>
        <taxon>Pseudomonadota</taxon>
        <taxon>Betaproteobacteria</taxon>
        <taxon>Burkholderiales</taxon>
        <taxon>Comamonadaceae</taxon>
        <taxon>Rhodoferax</taxon>
    </lineage>
</organism>
<protein>
    <recommendedName>
        <fullName evidence="4">Dual-specificity RNA pseudouridine synthase RluF</fullName>
        <ecNumber evidence="3">5.4.99.21</ecNumber>
    </recommendedName>
    <alternativeName>
        <fullName evidence="6">23S rRNA pseudouridine(2604) synthase</fullName>
    </alternativeName>
    <alternativeName>
        <fullName evidence="8">Ribosomal large subunit pseudouridine synthase F</fullName>
    </alternativeName>
    <alternativeName>
        <fullName evidence="7">rRNA pseudouridylate synthase F</fullName>
    </alternativeName>
    <alternativeName>
        <fullName evidence="9">rRNA-uridine isomerase F</fullName>
    </alternativeName>
    <alternativeName>
        <fullName evidence="5">tRNA(Tyr) pseudouridine(35) synthase</fullName>
    </alternativeName>
</protein>
<dbReference type="InterPro" id="IPR050343">
    <property type="entry name" value="RsuA_PseudoU_synthase"/>
</dbReference>
<dbReference type="Gene3D" id="3.10.290.10">
    <property type="entry name" value="RNA-binding S4 domain"/>
    <property type="match status" value="1"/>
</dbReference>
<evidence type="ECO:0000256" key="1">
    <source>
        <dbReference type="ARBA" id="ARBA00036390"/>
    </source>
</evidence>
<comment type="catalytic activity">
    <reaction evidence="1">
        <text>uridine(35) in tRNA(Tyr) = pseudouridine(35) in tRNA(Tyr)</text>
        <dbReference type="Rhea" id="RHEA:60556"/>
        <dbReference type="Rhea" id="RHEA-COMP:15607"/>
        <dbReference type="Rhea" id="RHEA-COMP:15608"/>
        <dbReference type="ChEBI" id="CHEBI:65314"/>
        <dbReference type="ChEBI" id="CHEBI:65315"/>
    </reaction>
</comment>
<evidence type="ECO:0000256" key="7">
    <source>
        <dbReference type="ARBA" id="ARBA00042843"/>
    </source>
</evidence>
<dbReference type="CDD" id="cd00165">
    <property type="entry name" value="S4"/>
    <property type="match status" value="1"/>
</dbReference>
<dbReference type="InterPro" id="IPR036986">
    <property type="entry name" value="S4_RNA-bd_sf"/>
</dbReference>
<dbReference type="RefSeq" id="WP_116607288.1">
    <property type="nucleotide sequence ID" value="NZ_JAVDXT010000004.1"/>
</dbReference>
<proteinExistence type="predicted"/>